<keyword evidence="2" id="KW-1185">Reference proteome</keyword>
<proteinExistence type="predicted"/>
<reference evidence="1" key="1">
    <citation type="submission" date="2022-12" db="EMBL/GenBank/DDBJ databases">
        <title>Genome Sequence of Lasiodiplodia mahajangana.</title>
        <authorList>
            <person name="Buettner E."/>
        </authorList>
    </citation>
    <scope>NUCLEOTIDE SEQUENCE</scope>
    <source>
        <strain evidence="1">VT137</strain>
    </source>
</reference>
<evidence type="ECO:0000313" key="2">
    <source>
        <dbReference type="Proteomes" id="UP001153332"/>
    </source>
</evidence>
<dbReference type="EMBL" id="JAPUUL010000682">
    <property type="protein sequence ID" value="KAJ8129713.1"/>
    <property type="molecule type" value="Genomic_DNA"/>
</dbReference>
<evidence type="ECO:0000313" key="1">
    <source>
        <dbReference type="EMBL" id="KAJ8129713.1"/>
    </source>
</evidence>
<dbReference type="Proteomes" id="UP001153332">
    <property type="component" value="Unassembled WGS sequence"/>
</dbReference>
<organism evidence="1 2">
    <name type="scientific">Lasiodiplodia mahajangana</name>
    <dbReference type="NCBI Taxonomy" id="1108764"/>
    <lineage>
        <taxon>Eukaryota</taxon>
        <taxon>Fungi</taxon>
        <taxon>Dikarya</taxon>
        <taxon>Ascomycota</taxon>
        <taxon>Pezizomycotina</taxon>
        <taxon>Dothideomycetes</taxon>
        <taxon>Dothideomycetes incertae sedis</taxon>
        <taxon>Botryosphaeriales</taxon>
        <taxon>Botryosphaeriaceae</taxon>
        <taxon>Lasiodiplodia</taxon>
    </lineage>
</organism>
<name>A0ACC2JR91_9PEZI</name>
<sequence>MRARPTVPHFPTQRAQSERRGNYCEPTSPRPWLADGLIACLDTAVPWSAQAPERAPRQSRIEAWLRSVCPDTRSTSCPPVFDLTETRYTRPLFRSIREMAGGSPQSEADSNADSMTASSDLSKRAAHFSYRNTLTRNNIHLDVFGFHIPPDVKTFLDTTILKRREPPLGDDAVSRVINMLEEISESGETDVQQLFHTEMFPYRRRGIKVETDTTWSSTPLPNEPEENSNLVTPKPDYSIGYSVADWSSAQWNVLNSAEAREYTQPARNALLPFMIVEAKSEATGGTIFVAENQAAGAGAHCVNSLLWLYNKASITDTVDRTNKVAFSITLCQRQAHIYVHWYSEDDGRFYMSLVEAYWMWKPNDIRACHDAVKNIVDHALGARRDAIKRALDVISPHYDMLRSRKRKNRDADDDAEGLIMNRVPKSAGIN</sequence>
<gene>
    <name evidence="1" type="ORF">O1611_g3919</name>
</gene>
<comment type="caution">
    <text evidence="1">The sequence shown here is derived from an EMBL/GenBank/DDBJ whole genome shotgun (WGS) entry which is preliminary data.</text>
</comment>
<protein>
    <submittedName>
        <fullName evidence="1">Uncharacterized protein</fullName>
    </submittedName>
</protein>
<accession>A0ACC2JR91</accession>